<keyword evidence="4" id="KW-1185">Reference proteome</keyword>
<comment type="caution">
    <text evidence="3">The sequence shown here is derived from an EMBL/GenBank/DDBJ whole genome shotgun (WGS) entry which is preliminary data.</text>
</comment>
<dbReference type="RefSeq" id="WP_262434943.1">
    <property type="nucleotide sequence ID" value="NZ_JACRTF010000001.1"/>
</dbReference>
<protein>
    <submittedName>
        <fullName evidence="3">Arylsulfatase</fullName>
    </submittedName>
</protein>
<proteinExistence type="predicted"/>
<dbReference type="PANTHER" id="PTHR43751">
    <property type="entry name" value="SULFATASE"/>
    <property type="match status" value="1"/>
</dbReference>
<dbReference type="Gene3D" id="3.40.720.10">
    <property type="entry name" value="Alkaline Phosphatase, subunit A"/>
    <property type="match status" value="1"/>
</dbReference>
<feature type="modified residue" description="3-oxoalanine (Ser)" evidence="1">
    <location>
        <position position="82"/>
    </location>
</feature>
<comment type="PTM">
    <text evidence="1">The conversion to 3-oxoalanine (also known as C-formylglycine, FGly), of a serine or cysteine residue in prokaryotes and of a cysteine residue in eukaryotes, is critical for catalytic activity.</text>
</comment>
<dbReference type="PANTHER" id="PTHR43751:SF3">
    <property type="entry name" value="SULFATASE N-TERMINAL DOMAIN-CONTAINING PROTEIN"/>
    <property type="match status" value="1"/>
</dbReference>
<accession>A0A926IKE8</accession>
<dbReference type="AlphaFoldDB" id="A0A926IKE8"/>
<evidence type="ECO:0000256" key="1">
    <source>
        <dbReference type="PIRSR" id="PIRSR600917-52"/>
    </source>
</evidence>
<evidence type="ECO:0000313" key="3">
    <source>
        <dbReference type="EMBL" id="MBC8593832.1"/>
    </source>
</evidence>
<dbReference type="Proteomes" id="UP000651085">
    <property type="component" value="Unassembled WGS sequence"/>
</dbReference>
<dbReference type="SUPFAM" id="SSF53649">
    <property type="entry name" value="Alkaline phosphatase-like"/>
    <property type="match status" value="1"/>
</dbReference>
<dbReference type="InterPro" id="IPR017850">
    <property type="entry name" value="Alkaline_phosphatase_core_sf"/>
</dbReference>
<organism evidence="3 4">
    <name type="scientific">Jilunia laotingensis</name>
    <dbReference type="NCBI Taxonomy" id="2763675"/>
    <lineage>
        <taxon>Bacteria</taxon>
        <taxon>Pseudomonadati</taxon>
        <taxon>Bacteroidota</taxon>
        <taxon>Bacteroidia</taxon>
        <taxon>Bacteroidales</taxon>
        <taxon>Bacteroidaceae</taxon>
        <taxon>Jilunia</taxon>
    </lineage>
</organism>
<evidence type="ECO:0000313" key="4">
    <source>
        <dbReference type="Proteomes" id="UP000651085"/>
    </source>
</evidence>
<dbReference type="Pfam" id="PF00884">
    <property type="entry name" value="Sulfatase"/>
    <property type="match status" value="1"/>
</dbReference>
<evidence type="ECO:0000259" key="2">
    <source>
        <dbReference type="Pfam" id="PF00884"/>
    </source>
</evidence>
<dbReference type="EMBL" id="JACRTF010000001">
    <property type="protein sequence ID" value="MBC8593832.1"/>
    <property type="molecule type" value="Genomic_DNA"/>
</dbReference>
<reference evidence="3" key="1">
    <citation type="submission" date="2020-08" db="EMBL/GenBank/DDBJ databases">
        <title>Genome public.</title>
        <authorList>
            <person name="Liu C."/>
            <person name="Sun Q."/>
        </authorList>
    </citation>
    <scope>NUCLEOTIDE SEQUENCE</scope>
    <source>
        <strain evidence="3">N12</strain>
    </source>
</reference>
<gene>
    <name evidence="3" type="ORF">H8744_11365</name>
</gene>
<sequence length="483" mass="55087">MKQQLTIGGAFLIAITGLQPVSAQKKKIQENKKPNVVFILADDLGFGDLSCYGQEKFETPHIDQLAQNGIRFTQCYSGTTVSAPSRSCLITGTHSGHTAIRGNQELQPEGQYPLPADSRTIFQLFKNAGYITGVFGKWGLGFVGSTGDPNKQGVDHFFGYNCQLLAHSYYPDHLWENDKRIELKDNVLEVEYGKGTYSQDLIHSKAIDFLDKQDNDVPFFLFYPTIIPHAELIVPEDSIIKKFRGKFPEKPYKGEEPGNRAFRKGGYCTQFYPHATFAAMIYRLDVYVGQIVQKLKEKGLYDNTIIIFSSDNGPHMEGGADPDFFNSNSIWRGYKRDLYEGGIRVPMIIAWPGHVSTNSETNFMCSFWDVMPTFEEVLNPKADIKKMDGISLLPLLESRKGQKEHEYLYFEFQELNGRQAVRKGDWKLVHMNIRGDKPYYELYNLASDPSERHNVLVKYPEIVKELKIIMEQAHVENPDWPLF</sequence>
<dbReference type="InterPro" id="IPR000917">
    <property type="entry name" value="Sulfatase_N"/>
</dbReference>
<dbReference type="InterPro" id="IPR052701">
    <property type="entry name" value="GAG_Ulvan_Degrading_Sulfatases"/>
</dbReference>
<dbReference type="CDD" id="cd16145">
    <property type="entry name" value="ARS_like"/>
    <property type="match status" value="1"/>
</dbReference>
<feature type="domain" description="Sulfatase N-terminal" evidence="2">
    <location>
        <begin position="34"/>
        <end position="374"/>
    </location>
</feature>
<name>A0A926IKE8_9BACT</name>
<dbReference type="Gene3D" id="3.30.1120.10">
    <property type="match status" value="1"/>
</dbReference>